<name>A0A0G1QGA8_9BACT</name>
<dbReference type="InterPro" id="IPR025736">
    <property type="entry name" value="PucR_C-HTH_dom"/>
</dbReference>
<comment type="caution">
    <text evidence="4">The sequence shown here is derived from an EMBL/GenBank/DDBJ whole genome shotgun (WGS) entry which is preliminary data.</text>
</comment>
<dbReference type="Proteomes" id="UP000034487">
    <property type="component" value="Unassembled WGS sequence"/>
</dbReference>
<accession>A0A0G1QGA8</accession>
<dbReference type="Gene3D" id="1.10.10.2840">
    <property type="entry name" value="PucR C-terminal helix-turn-helix domain"/>
    <property type="match status" value="1"/>
</dbReference>
<dbReference type="PANTHER" id="PTHR33744">
    <property type="entry name" value="CARBOHYDRATE DIACID REGULATOR"/>
    <property type="match status" value="1"/>
</dbReference>
<dbReference type="InterPro" id="IPR051448">
    <property type="entry name" value="CdaR-like_regulators"/>
</dbReference>
<proteinExistence type="inferred from homology"/>
<dbReference type="Pfam" id="PF17853">
    <property type="entry name" value="GGDEF_2"/>
    <property type="match status" value="1"/>
</dbReference>
<gene>
    <name evidence="4" type="ORF">UX60_C0012G0001</name>
</gene>
<evidence type="ECO:0000256" key="1">
    <source>
        <dbReference type="ARBA" id="ARBA00006754"/>
    </source>
</evidence>
<evidence type="ECO:0000259" key="2">
    <source>
        <dbReference type="Pfam" id="PF13556"/>
    </source>
</evidence>
<reference evidence="4 5" key="1">
    <citation type="journal article" date="2015" name="Nature">
        <title>rRNA introns, odd ribosomes, and small enigmatic genomes across a large radiation of phyla.</title>
        <authorList>
            <person name="Brown C.T."/>
            <person name="Hug L.A."/>
            <person name="Thomas B.C."/>
            <person name="Sharon I."/>
            <person name="Castelle C.J."/>
            <person name="Singh A."/>
            <person name="Wilkins M.J."/>
            <person name="Williams K.H."/>
            <person name="Banfield J.F."/>
        </authorList>
    </citation>
    <scope>NUCLEOTIDE SEQUENCE [LARGE SCALE GENOMIC DNA]</scope>
</reference>
<dbReference type="EMBL" id="LCMV01000012">
    <property type="protein sequence ID" value="KKU44026.1"/>
    <property type="molecule type" value="Genomic_DNA"/>
</dbReference>
<comment type="similarity">
    <text evidence="1">Belongs to the CdaR family.</text>
</comment>
<sequence>MSPKLFEQLFEQIKRVITKPLALTDERGIIYKNFSDFGSQKQITFRGEPGSAHYPVLTSGDSQHSFGVEGDENSQAIPIFLEGKLLVVVVVRVPLEDTQTTQIINSLAELIVQQFILTHKPKPDAVDLLLTRVAFRPQTLDPEELSEQMTALGFRLDLPRVAVTFELKGFWDNYLQTLGSPLGAKEGLIEAKKRDLNQSLTSFFTKNQDNLVGFIGHDTFLILKDLRDTDYSKFCQLLSRHYSEITAPLKNVHITEVTVGIGSPASTPSGLIRSAQEAMQVLKIGQKIIGSNQTHRFDSLGVLPLLLMGNDQQKKEFSSKLFSSLEDEQLTETLEAFISEDLNLTQAATKLKIHRNTVIYRLDRIQEKLGKDPRKFTDAVELYLASLFAKLFG</sequence>
<feature type="domain" description="CdaR GGDEF-like" evidence="3">
    <location>
        <begin position="142"/>
        <end position="284"/>
    </location>
</feature>
<feature type="domain" description="PucR C-terminal helix-turn-helix" evidence="2">
    <location>
        <begin position="330"/>
        <end position="385"/>
    </location>
</feature>
<protein>
    <submittedName>
        <fullName evidence="4">Transcriptional regulator, CdaR</fullName>
    </submittedName>
</protein>
<dbReference type="AlphaFoldDB" id="A0A0G1QGA8"/>
<organism evidence="4 5">
    <name type="scientific">Berkelbacteria bacterium GW2011_GWA2_46_7</name>
    <dbReference type="NCBI Taxonomy" id="1618335"/>
    <lineage>
        <taxon>Bacteria</taxon>
        <taxon>Candidatus Berkelbacteria</taxon>
    </lineage>
</organism>
<dbReference type="InterPro" id="IPR042070">
    <property type="entry name" value="PucR_C-HTH_sf"/>
</dbReference>
<evidence type="ECO:0000313" key="4">
    <source>
        <dbReference type="EMBL" id="KKU44026.1"/>
    </source>
</evidence>
<evidence type="ECO:0000313" key="5">
    <source>
        <dbReference type="Proteomes" id="UP000034487"/>
    </source>
</evidence>
<dbReference type="Pfam" id="PF13556">
    <property type="entry name" value="HTH_30"/>
    <property type="match status" value="1"/>
</dbReference>
<evidence type="ECO:0000259" key="3">
    <source>
        <dbReference type="Pfam" id="PF17853"/>
    </source>
</evidence>
<dbReference type="InterPro" id="IPR041522">
    <property type="entry name" value="CdaR_GGDEF"/>
</dbReference>